<dbReference type="InterPro" id="IPR002018">
    <property type="entry name" value="CarbesteraseB"/>
</dbReference>
<comment type="similarity">
    <text evidence="1 3">Belongs to the type-B carboxylesterase/lipase family.</text>
</comment>
<dbReference type="PRINTS" id="PR00878">
    <property type="entry name" value="CHOLNESTRASE"/>
</dbReference>
<feature type="chain" id="PRO_5011816013" description="Carboxylic ester hydrolase" evidence="3">
    <location>
        <begin position="22"/>
        <end position="515"/>
    </location>
</feature>
<evidence type="ECO:0000313" key="5">
    <source>
        <dbReference type="EMBL" id="SMQ52277.1"/>
    </source>
</evidence>
<dbReference type="EC" id="3.1.1.-" evidence="3"/>
<dbReference type="InterPro" id="IPR000997">
    <property type="entry name" value="Cholinesterase"/>
</dbReference>
<evidence type="ECO:0000256" key="2">
    <source>
        <dbReference type="ARBA" id="ARBA00022801"/>
    </source>
</evidence>
<protein>
    <recommendedName>
        <fullName evidence="3">Carboxylic ester hydrolase</fullName>
        <ecNumber evidence="3">3.1.1.-</ecNumber>
    </recommendedName>
</protein>
<proteinExistence type="inferred from homology"/>
<dbReference type="PANTHER" id="PTHR11559">
    <property type="entry name" value="CARBOXYLESTERASE"/>
    <property type="match status" value="1"/>
</dbReference>
<dbReference type="InterPro" id="IPR050309">
    <property type="entry name" value="Type-B_Carboxylest/Lipase"/>
</dbReference>
<evidence type="ECO:0000259" key="4">
    <source>
        <dbReference type="Pfam" id="PF00135"/>
    </source>
</evidence>
<organism evidence="5 6">
    <name type="scientific">Zymoseptoria tritici (strain ST99CH_3D7)</name>
    <dbReference type="NCBI Taxonomy" id="1276538"/>
    <lineage>
        <taxon>Eukaryota</taxon>
        <taxon>Fungi</taxon>
        <taxon>Dikarya</taxon>
        <taxon>Ascomycota</taxon>
        <taxon>Pezizomycotina</taxon>
        <taxon>Dothideomycetes</taxon>
        <taxon>Dothideomycetidae</taxon>
        <taxon>Mycosphaerellales</taxon>
        <taxon>Mycosphaerellaceae</taxon>
        <taxon>Zymoseptoria</taxon>
    </lineage>
</organism>
<dbReference type="Gene3D" id="3.40.50.1820">
    <property type="entry name" value="alpha/beta hydrolase"/>
    <property type="match status" value="1"/>
</dbReference>
<feature type="signal peptide" evidence="3">
    <location>
        <begin position="1"/>
        <end position="21"/>
    </location>
</feature>
<dbReference type="GO" id="GO:0004104">
    <property type="term" value="F:cholinesterase activity"/>
    <property type="evidence" value="ECO:0007669"/>
    <property type="project" value="InterPro"/>
</dbReference>
<dbReference type="STRING" id="1276538.A0A1X7RZA6"/>
<dbReference type="SUPFAM" id="SSF53474">
    <property type="entry name" value="alpha/beta-Hydrolases"/>
    <property type="match status" value="1"/>
</dbReference>
<dbReference type="Proteomes" id="UP000215127">
    <property type="component" value="Chromosome 7"/>
</dbReference>
<keyword evidence="2 3" id="KW-0378">Hydrolase</keyword>
<evidence type="ECO:0000256" key="3">
    <source>
        <dbReference type="RuleBase" id="RU361235"/>
    </source>
</evidence>
<sequence>MPRLKPSVAACVLAAAYGVLAQPSVQLPSANITGTALTYPGVTGATTANAYLGIPFAKPPQRFMPPVAQQLSGDIDATQWKASLVSDGLAALKQYGGNETSFFSAYNATQSEDCLFLNIFTPAEACEPLPVLFSIHGGNLQTGSGSLAVFNGVPIAATKEVIVVTINYRVGVFGFVQSPELKADEKNPGFLDQRMALAWVYENIAAFGGDPNAITIAGQSAGGYSVKQLLLNPPEPLSFRAAIMESQTLLAPIDSWPALVGLTDCTTAPSQLACVQAVDASLIAELSAKNMLYFPPAIDNVTNSAHAELAIATSPRVPILTGTNGNEVAQFFPDVNPAMASALWTAVTGGRGPSFEQLYNSSLQSLDPYQAVRRPLNQYAYTCRAKILSERAAQTGHPTWRYFFNATFANVDIAYPGENAHGASHGAELPLIFGTFPSQGSDEDQVRLGKYMQDTFIGFVKDPESSLRWPQVGGSEPYLLFVDNKSGPEDTVVGNEVADFDCAPYEALLLITGEV</sequence>
<dbReference type="InterPro" id="IPR019819">
    <property type="entry name" value="Carboxylesterase_B_CS"/>
</dbReference>
<dbReference type="ESTHER" id="zymti-f9xez8">
    <property type="family name" value="Fungal_carboxylesterase_lipase"/>
</dbReference>
<gene>
    <name evidence="5" type="ORF">ZT3D7_G7430</name>
</gene>
<dbReference type="PROSITE" id="PS00122">
    <property type="entry name" value="CARBOXYLESTERASE_B_1"/>
    <property type="match status" value="1"/>
</dbReference>
<keyword evidence="3" id="KW-0732">Signal</keyword>
<dbReference type="Pfam" id="PF00135">
    <property type="entry name" value="COesterase"/>
    <property type="match status" value="1"/>
</dbReference>
<name>A0A1X7RZA6_ZYMT9</name>
<feature type="domain" description="Carboxylesterase type B" evidence="4">
    <location>
        <begin position="22"/>
        <end position="482"/>
    </location>
</feature>
<dbReference type="EMBL" id="LT853698">
    <property type="protein sequence ID" value="SMQ52277.1"/>
    <property type="molecule type" value="Genomic_DNA"/>
</dbReference>
<evidence type="ECO:0000313" key="6">
    <source>
        <dbReference type="Proteomes" id="UP000215127"/>
    </source>
</evidence>
<dbReference type="PROSITE" id="PS00941">
    <property type="entry name" value="CARBOXYLESTERASE_B_2"/>
    <property type="match status" value="1"/>
</dbReference>
<accession>A0A1X7RZA6</accession>
<evidence type="ECO:0000256" key="1">
    <source>
        <dbReference type="ARBA" id="ARBA00005964"/>
    </source>
</evidence>
<dbReference type="InterPro" id="IPR029058">
    <property type="entry name" value="AB_hydrolase_fold"/>
</dbReference>
<dbReference type="InterPro" id="IPR019826">
    <property type="entry name" value="Carboxylesterase_B_AS"/>
</dbReference>
<keyword evidence="6" id="KW-1185">Reference proteome</keyword>
<reference evidence="5 6" key="1">
    <citation type="submission" date="2016-06" db="EMBL/GenBank/DDBJ databases">
        <authorList>
            <person name="Kjaerup R.B."/>
            <person name="Dalgaard T.S."/>
            <person name="Juul-Madsen H.R."/>
        </authorList>
    </citation>
    <scope>NUCLEOTIDE SEQUENCE [LARGE SCALE GENOMIC DNA]</scope>
</reference>
<dbReference type="AlphaFoldDB" id="A0A1X7RZA6"/>